<accession>A0A6G1L8N8</accession>
<dbReference type="InterPro" id="IPR050983">
    <property type="entry name" value="GST_Omega/HSP26"/>
</dbReference>
<dbReference type="EMBL" id="ML995835">
    <property type="protein sequence ID" value="KAF2769237.1"/>
    <property type="molecule type" value="Genomic_DNA"/>
</dbReference>
<keyword evidence="1" id="KW-0808">Transferase</keyword>
<evidence type="ECO:0000313" key="1">
    <source>
        <dbReference type="EMBL" id="KAF2769237.1"/>
    </source>
</evidence>
<organism evidence="1 2">
    <name type="scientific">Teratosphaeria nubilosa</name>
    <dbReference type="NCBI Taxonomy" id="161662"/>
    <lineage>
        <taxon>Eukaryota</taxon>
        <taxon>Fungi</taxon>
        <taxon>Dikarya</taxon>
        <taxon>Ascomycota</taxon>
        <taxon>Pezizomycotina</taxon>
        <taxon>Dothideomycetes</taxon>
        <taxon>Dothideomycetidae</taxon>
        <taxon>Mycosphaerellales</taxon>
        <taxon>Teratosphaeriaceae</taxon>
        <taxon>Teratosphaeria</taxon>
    </lineage>
</organism>
<dbReference type="AlphaFoldDB" id="A0A6G1L8N8"/>
<dbReference type="Proteomes" id="UP000799436">
    <property type="component" value="Unassembled WGS sequence"/>
</dbReference>
<dbReference type="PANTHER" id="PTHR43968">
    <property type="match status" value="1"/>
</dbReference>
<gene>
    <name evidence="1" type="ORF">EJ03DRAFT_374598</name>
</gene>
<dbReference type="PANTHER" id="PTHR43968:SF6">
    <property type="entry name" value="GLUTATHIONE S-TRANSFERASE OMEGA"/>
    <property type="match status" value="1"/>
</dbReference>
<evidence type="ECO:0000313" key="2">
    <source>
        <dbReference type="Proteomes" id="UP000799436"/>
    </source>
</evidence>
<dbReference type="SUPFAM" id="SSF47616">
    <property type="entry name" value="GST C-terminal domain-like"/>
    <property type="match status" value="1"/>
</dbReference>
<name>A0A6G1L8N8_9PEZI</name>
<protein>
    <submittedName>
        <fullName evidence="1">Glutathione S-transferase</fullName>
    </submittedName>
</protein>
<dbReference type="GO" id="GO:0005737">
    <property type="term" value="C:cytoplasm"/>
    <property type="evidence" value="ECO:0007669"/>
    <property type="project" value="TreeGrafter"/>
</dbReference>
<sequence>MAYLEEKYPAKPALPKDNKARAEARMIEEIVDTHYEAINWGYGEFEIASQTSIIQLWLAEKLGEKPYFNGDAFGYADICVAPVLNRSVHNGSEPATQSVAQWLAGVKERQTVKETSAEMEESVKI</sequence>
<dbReference type="Gene3D" id="3.40.30.10">
    <property type="entry name" value="Glutaredoxin"/>
    <property type="match status" value="1"/>
</dbReference>
<dbReference type="GO" id="GO:0016740">
    <property type="term" value="F:transferase activity"/>
    <property type="evidence" value="ECO:0007669"/>
    <property type="project" value="UniProtKB-KW"/>
</dbReference>
<dbReference type="Gene3D" id="1.20.1050.10">
    <property type="match status" value="1"/>
</dbReference>
<dbReference type="OrthoDB" id="249703at2759"/>
<dbReference type="InterPro" id="IPR036282">
    <property type="entry name" value="Glutathione-S-Trfase_C_sf"/>
</dbReference>
<keyword evidence="2" id="KW-1185">Reference proteome</keyword>
<proteinExistence type="predicted"/>
<reference evidence="1" key="1">
    <citation type="journal article" date="2020" name="Stud. Mycol.">
        <title>101 Dothideomycetes genomes: a test case for predicting lifestyles and emergence of pathogens.</title>
        <authorList>
            <person name="Haridas S."/>
            <person name="Albert R."/>
            <person name="Binder M."/>
            <person name="Bloem J."/>
            <person name="Labutti K."/>
            <person name="Salamov A."/>
            <person name="Andreopoulos B."/>
            <person name="Baker S."/>
            <person name="Barry K."/>
            <person name="Bills G."/>
            <person name="Bluhm B."/>
            <person name="Cannon C."/>
            <person name="Castanera R."/>
            <person name="Culley D."/>
            <person name="Daum C."/>
            <person name="Ezra D."/>
            <person name="Gonzalez J."/>
            <person name="Henrissat B."/>
            <person name="Kuo A."/>
            <person name="Liang C."/>
            <person name="Lipzen A."/>
            <person name="Lutzoni F."/>
            <person name="Magnuson J."/>
            <person name="Mondo S."/>
            <person name="Nolan M."/>
            <person name="Ohm R."/>
            <person name="Pangilinan J."/>
            <person name="Park H.-J."/>
            <person name="Ramirez L."/>
            <person name="Alfaro M."/>
            <person name="Sun H."/>
            <person name="Tritt A."/>
            <person name="Yoshinaga Y."/>
            <person name="Zwiers L.-H."/>
            <person name="Turgeon B."/>
            <person name="Goodwin S."/>
            <person name="Spatafora J."/>
            <person name="Crous P."/>
            <person name="Grigoriev I."/>
        </authorList>
    </citation>
    <scope>NUCLEOTIDE SEQUENCE</scope>
    <source>
        <strain evidence="1">CBS 116005</strain>
    </source>
</reference>